<reference evidence="1 2" key="1">
    <citation type="journal article" date="2020" name="Nature">
        <title>Six reference-quality genomes reveal evolution of bat adaptations.</title>
        <authorList>
            <person name="Jebb D."/>
            <person name="Huang Z."/>
            <person name="Pippel M."/>
            <person name="Hughes G.M."/>
            <person name="Lavrichenko K."/>
            <person name="Devanna P."/>
            <person name="Winkler S."/>
            <person name="Jermiin L.S."/>
            <person name="Skirmuntt E.C."/>
            <person name="Katzourakis A."/>
            <person name="Burkitt-Gray L."/>
            <person name="Ray D.A."/>
            <person name="Sullivan K.A.M."/>
            <person name="Roscito J.G."/>
            <person name="Kirilenko B.M."/>
            <person name="Davalos L.M."/>
            <person name="Corthals A.P."/>
            <person name="Power M.L."/>
            <person name="Jones G."/>
            <person name="Ransome R.D."/>
            <person name="Dechmann D.K.N."/>
            <person name="Locatelli A.G."/>
            <person name="Puechmaille S.J."/>
            <person name="Fedrigo O."/>
            <person name="Jarvis E.D."/>
            <person name="Hiller M."/>
            <person name="Vernes S.C."/>
            <person name="Myers E.W."/>
            <person name="Teeling E.C."/>
        </authorList>
    </citation>
    <scope>NUCLEOTIDE SEQUENCE [LARGE SCALE GENOMIC DNA]</scope>
    <source>
        <strain evidence="1">Bat1K_MPI-CBG_1</strain>
    </source>
</reference>
<sequence>MVSPPASQLRVQFGSHFRPLGRRGPWKSVNSWAALGAGKAEVTRPFRSGDHKAAIEEGPLVSTFGQGWLLSGPIIKGFCVAFFLPFSEAGSDQTIGKAIHRYSLNKDKRKSMIQRSRIGKEELGCD</sequence>
<dbReference type="AlphaFoldDB" id="A0A834A3Y1"/>
<name>A0A834A3Y1_9CHIR</name>
<protein>
    <submittedName>
        <fullName evidence="1">Uncharacterized protein</fullName>
    </submittedName>
</protein>
<organism evidence="1 2">
    <name type="scientific">Phyllostomus discolor</name>
    <name type="common">pale spear-nosed bat</name>
    <dbReference type="NCBI Taxonomy" id="89673"/>
    <lineage>
        <taxon>Eukaryota</taxon>
        <taxon>Metazoa</taxon>
        <taxon>Chordata</taxon>
        <taxon>Craniata</taxon>
        <taxon>Vertebrata</taxon>
        <taxon>Euteleostomi</taxon>
        <taxon>Mammalia</taxon>
        <taxon>Eutheria</taxon>
        <taxon>Laurasiatheria</taxon>
        <taxon>Chiroptera</taxon>
        <taxon>Yangochiroptera</taxon>
        <taxon>Phyllostomidae</taxon>
        <taxon>Phyllostominae</taxon>
        <taxon>Phyllostomus</taxon>
    </lineage>
</organism>
<dbReference type="EMBL" id="JABVXQ010000006">
    <property type="protein sequence ID" value="KAF6104348.1"/>
    <property type="molecule type" value="Genomic_DNA"/>
</dbReference>
<proteinExistence type="predicted"/>
<evidence type="ECO:0000313" key="1">
    <source>
        <dbReference type="EMBL" id="KAF6104348.1"/>
    </source>
</evidence>
<dbReference type="Proteomes" id="UP000664940">
    <property type="component" value="Unassembled WGS sequence"/>
</dbReference>
<accession>A0A834A3Y1</accession>
<evidence type="ECO:0000313" key="2">
    <source>
        <dbReference type="Proteomes" id="UP000664940"/>
    </source>
</evidence>
<comment type="caution">
    <text evidence="1">The sequence shown here is derived from an EMBL/GenBank/DDBJ whole genome shotgun (WGS) entry which is preliminary data.</text>
</comment>
<gene>
    <name evidence="1" type="ORF">HJG60_011304</name>
</gene>